<organism evidence="4 5">
    <name type="scientific">Psylliodes chrysocephalus</name>
    <dbReference type="NCBI Taxonomy" id="3402493"/>
    <lineage>
        <taxon>Eukaryota</taxon>
        <taxon>Metazoa</taxon>
        <taxon>Ecdysozoa</taxon>
        <taxon>Arthropoda</taxon>
        <taxon>Hexapoda</taxon>
        <taxon>Insecta</taxon>
        <taxon>Pterygota</taxon>
        <taxon>Neoptera</taxon>
        <taxon>Endopterygota</taxon>
        <taxon>Coleoptera</taxon>
        <taxon>Polyphaga</taxon>
        <taxon>Cucujiformia</taxon>
        <taxon>Chrysomeloidea</taxon>
        <taxon>Chrysomelidae</taxon>
        <taxon>Galerucinae</taxon>
        <taxon>Alticini</taxon>
        <taxon>Psylliodes</taxon>
    </lineage>
</organism>
<protein>
    <recommendedName>
        <fullName evidence="6">BRCA1-associated ATM activator 1</fullName>
    </recommendedName>
</protein>
<comment type="similarity">
    <text evidence="3">Belongs to the BRAT1 family.</text>
</comment>
<dbReference type="Proteomes" id="UP001153636">
    <property type="component" value="Chromosome 7"/>
</dbReference>
<evidence type="ECO:0000313" key="5">
    <source>
        <dbReference type="Proteomes" id="UP001153636"/>
    </source>
</evidence>
<accession>A0A9P0GL08</accession>
<keyword evidence="2" id="KW-0963">Cytoplasm</keyword>
<evidence type="ECO:0000313" key="4">
    <source>
        <dbReference type="EMBL" id="CAH1113571.1"/>
    </source>
</evidence>
<sequence length="953" mass="109782">MSTAMQQPSKSSSQAGDVEVEEVNPKLLKVLKKLLQPKLKLHNDDYLNLLLNHITKSEDSPDGLTPRDLKTIKQLLPVWLKGAVIQFEKINEPPNPHILTFVLNITTYLCKEELMFVTLNSDDIFERLLTIVKRVSKPNVTVALIKMICTFIDHKSGLQWIISTNHWKLLIDIILNNETVYVAKEGNLLITKLLVKSIAVNTTFCKNVIETILTPLEDTTENMPESAPDQCDTRCLSTTVQILNEVLTILLKDCKNPNENAVILLFIEKYNLEKRIRKLISLFQNVELKTELMKLIILLSLYVLRSKFSGLQIVHVEKTEIYWNVILNIFYQAATEVSILCMMKLLYMSHTVWFDIKATMPTCFNTDQKVVSFEDQILALQVLPALTIFVKHFGIKVYIDDDKDDDIRFRFFNKYVEKINPKIMRLKYKWMEHLLDNFSFNDGILALKYLVHSKQFYNKDNAVVAFQLLIYLIRDLTIHLKLNSHVQLPFLQEPEYLALHLKVMEILIEEFDVKWKDSLEAFCVLNLMYSLLNGFVWPTKIVVNALKLAGKGISKYFTFQMALLVDIDVSVMNDFPPVLNVKLHDGAWEVRDSTVELIHEFAIAANNTKFSSYNRLILENNFPLSMVRMATSDGNSYVRASALKCLQEMIKDATFWDSIISNCNIYVIILKILQMETEGIVRSEAATLVGSIYEHQSIPHDLLIKFYDVMSHAVVADLHWEVRVNALKYWRRVIDDHLTQQGMIDGSFPNVTFSKQLKKIVTLSPFEVRKRLVIVLQELSEIGCLSVFYEAIQDECDLEVSKLATQTISDFVGLLKQHELSKESFQNLAPTCPIIELGQKDIPVLDEMDLGFDSPSQEVPFSEDIMDQILDTRDLNLLESVFNKQDTPVMENIELKKHSILCPIKFLDLVYTDLERRLSEKTKIVQGVDNFQSLLDDILKEYEPTDVNTMDCY</sequence>
<dbReference type="AlphaFoldDB" id="A0A9P0GL08"/>
<evidence type="ECO:0008006" key="6">
    <source>
        <dbReference type="Google" id="ProtNLM"/>
    </source>
</evidence>
<comment type="subcellular location">
    <subcellularLocation>
        <location evidence="1">Cytoplasm</location>
    </subcellularLocation>
</comment>
<keyword evidence="5" id="KW-1185">Reference proteome</keyword>
<gene>
    <name evidence="4" type="ORF">PSYICH_LOCUS13840</name>
</gene>
<dbReference type="GO" id="GO:0008283">
    <property type="term" value="P:cell population proliferation"/>
    <property type="evidence" value="ECO:0007669"/>
    <property type="project" value="InterPro"/>
</dbReference>
<dbReference type="Gene3D" id="1.25.10.10">
    <property type="entry name" value="Leucine-rich Repeat Variant"/>
    <property type="match status" value="1"/>
</dbReference>
<reference evidence="4" key="1">
    <citation type="submission" date="2022-01" db="EMBL/GenBank/DDBJ databases">
        <authorList>
            <person name="King R."/>
        </authorList>
    </citation>
    <scope>NUCLEOTIDE SEQUENCE</scope>
</reference>
<dbReference type="PANTHER" id="PTHR21331:SF2">
    <property type="entry name" value="BRCA1-ASSOCIATED ATM ACTIVATOR 1"/>
    <property type="match status" value="1"/>
</dbReference>
<dbReference type="InterPro" id="IPR011989">
    <property type="entry name" value="ARM-like"/>
</dbReference>
<dbReference type="PANTHER" id="PTHR21331">
    <property type="entry name" value="BRCA1-ASSOCIATED ATM ACTIVATOR 1"/>
    <property type="match status" value="1"/>
</dbReference>
<dbReference type="InterPro" id="IPR038904">
    <property type="entry name" value="BRAT1"/>
</dbReference>
<evidence type="ECO:0000256" key="3">
    <source>
        <dbReference type="ARBA" id="ARBA00061308"/>
    </source>
</evidence>
<evidence type="ECO:0000256" key="1">
    <source>
        <dbReference type="ARBA" id="ARBA00004496"/>
    </source>
</evidence>
<evidence type="ECO:0000256" key="2">
    <source>
        <dbReference type="ARBA" id="ARBA00022490"/>
    </source>
</evidence>
<dbReference type="GO" id="GO:0006974">
    <property type="term" value="P:DNA damage response"/>
    <property type="evidence" value="ECO:0007669"/>
    <property type="project" value="InterPro"/>
</dbReference>
<dbReference type="OrthoDB" id="10057956at2759"/>
<dbReference type="GO" id="GO:0005737">
    <property type="term" value="C:cytoplasm"/>
    <property type="evidence" value="ECO:0007669"/>
    <property type="project" value="UniProtKB-SubCell"/>
</dbReference>
<name>A0A9P0GL08_9CUCU</name>
<dbReference type="InterPro" id="IPR016024">
    <property type="entry name" value="ARM-type_fold"/>
</dbReference>
<proteinExistence type="inferred from homology"/>
<dbReference type="EMBL" id="OV651819">
    <property type="protein sequence ID" value="CAH1113571.1"/>
    <property type="molecule type" value="Genomic_DNA"/>
</dbReference>
<dbReference type="GO" id="GO:0005634">
    <property type="term" value="C:nucleus"/>
    <property type="evidence" value="ECO:0007669"/>
    <property type="project" value="TreeGrafter"/>
</dbReference>
<dbReference type="SUPFAM" id="SSF48371">
    <property type="entry name" value="ARM repeat"/>
    <property type="match status" value="1"/>
</dbReference>